<dbReference type="AlphaFoldDB" id="A0A6B8W2F0"/>
<evidence type="ECO:0000313" key="3">
    <source>
        <dbReference type="Proteomes" id="UP000425178"/>
    </source>
</evidence>
<gene>
    <name evidence="2" type="ORF">CETAM_09265</name>
</gene>
<feature type="compositionally biased region" description="Basic and acidic residues" evidence="1">
    <location>
        <begin position="1"/>
        <end position="12"/>
    </location>
</feature>
<proteinExistence type="predicted"/>
<dbReference type="KEGG" id="ccoe:CETAM_09265"/>
<reference evidence="2 3" key="1">
    <citation type="journal article" date="2021" name="Int. J. Syst. Evol. Microbiol.">
        <title>Classification of three corynebacterial strains isolated from a small paddock in North Rhine-Westphalia: proposal of &lt;i&gt;Corynebacterium kalinowskii&lt;/i&gt; sp. nov., &lt;i&gt;Corynebacterium comes&lt;/i&gt; sp. nov. and &lt;i&gt;Corynebacterium occultum&lt;/i&gt; sp. nov.</title>
        <authorList>
            <person name="Schaffert L."/>
            <person name="Ruwe M."/>
            <person name="Milse J."/>
            <person name="Hanuschka K."/>
            <person name="Ortseifen V."/>
            <person name="Droste J."/>
            <person name="Brandt D."/>
            <person name="Schl L."/>
            <person name="Kutter Y."/>
            <person name="Vinke S."/>
            <person name="Vieh P."/>
            <person name="Jacob L."/>
            <person name="L N.C."/>
            <person name="Schulte-Berndt E."/>
            <person name="Hain C."/>
            <person name="Linder M."/>
            <person name="Schmidt P."/>
            <person name="Wollenschl L."/>
            <person name="Luttermann T."/>
            <person name="Thieme E."/>
            <person name="Hassa J."/>
            <person name="Haak M."/>
            <person name="Wittchen M."/>
            <person name="Mentz A."/>
            <person name="Persicke M."/>
            <person name="Busche T."/>
            <person name="R C."/>
        </authorList>
    </citation>
    <scope>NUCLEOTIDE SEQUENCE [LARGE SCALE GENOMIC DNA]</scope>
    <source>
        <strain evidence="2 3">2019</strain>
    </source>
</reference>
<sequence length="113" mass="12365">MATAKTHFETRRTNTWRDNAGPIPPRTRVAFVGLRDSPTGTPRAMFEVDEPGSLQDRALLTGDNGSEGVPADEVGVYIRFDSHEEHLAFQQALTAHHLGNIAASVGNLEGQRR</sequence>
<feature type="region of interest" description="Disordered" evidence="1">
    <location>
        <begin position="1"/>
        <end position="24"/>
    </location>
</feature>
<keyword evidence="3" id="KW-1185">Reference proteome</keyword>
<accession>A0A6B8W2F0</accession>
<evidence type="ECO:0000313" key="2">
    <source>
        <dbReference type="EMBL" id="QGU05106.1"/>
    </source>
</evidence>
<name>A0A6B8W2F0_9CORY</name>
<evidence type="ECO:0000256" key="1">
    <source>
        <dbReference type="SAM" id="MobiDB-lite"/>
    </source>
</evidence>
<protein>
    <submittedName>
        <fullName evidence="2">Uncharacterized protein</fullName>
    </submittedName>
</protein>
<dbReference type="Proteomes" id="UP000425178">
    <property type="component" value="Chromosome"/>
</dbReference>
<organism evidence="2 3">
    <name type="scientific">Corynebacterium comes</name>
    <dbReference type="NCBI Taxonomy" id="2675218"/>
    <lineage>
        <taxon>Bacteria</taxon>
        <taxon>Bacillati</taxon>
        <taxon>Actinomycetota</taxon>
        <taxon>Actinomycetes</taxon>
        <taxon>Mycobacteriales</taxon>
        <taxon>Corynebacteriaceae</taxon>
        <taxon>Corynebacterium</taxon>
    </lineage>
</organism>
<dbReference type="EMBL" id="CP046453">
    <property type="protein sequence ID" value="QGU05106.1"/>
    <property type="molecule type" value="Genomic_DNA"/>
</dbReference>